<feature type="transmembrane region" description="Helical" evidence="7">
    <location>
        <begin position="66"/>
        <end position="89"/>
    </location>
</feature>
<feature type="transmembrane region" description="Helical" evidence="7">
    <location>
        <begin position="101"/>
        <end position="121"/>
    </location>
</feature>
<dbReference type="GO" id="GO:0015205">
    <property type="term" value="F:nucleobase transmembrane transporter activity"/>
    <property type="evidence" value="ECO:0007669"/>
    <property type="project" value="TreeGrafter"/>
</dbReference>
<dbReference type="KEGG" id="zmk:HG535_0E02820"/>
<protein>
    <recommendedName>
        <fullName evidence="10">Nucleoside transporter FUN26</fullName>
    </recommendedName>
</protein>
<dbReference type="PIRSF" id="PIRSF016379">
    <property type="entry name" value="ENT"/>
    <property type="match status" value="1"/>
</dbReference>
<feature type="transmembrane region" description="Helical" evidence="7">
    <location>
        <begin position="127"/>
        <end position="146"/>
    </location>
</feature>
<feature type="transmembrane region" description="Helical" evidence="7">
    <location>
        <begin position="250"/>
        <end position="269"/>
    </location>
</feature>
<feature type="transmembrane region" description="Helical" evidence="7">
    <location>
        <begin position="32"/>
        <end position="54"/>
    </location>
</feature>
<evidence type="ECO:0000256" key="6">
    <source>
        <dbReference type="ARBA" id="ARBA00023136"/>
    </source>
</evidence>
<name>A0A7H9B3G0_ZYGMR</name>
<dbReference type="Pfam" id="PF01733">
    <property type="entry name" value="Nucleoside_tran"/>
    <property type="match status" value="2"/>
</dbReference>
<keyword evidence="6 7" id="KW-0472">Membrane</keyword>
<dbReference type="GO" id="GO:0000329">
    <property type="term" value="C:fungal-type vacuole membrane"/>
    <property type="evidence" value="ECO:0007669"/>
    <property type="project" value="TreeGrafter"/>
</dbReference>
<comment type="similarity">
    <text evidence="2">Belongs to the SLC29A/ENT transporter (TC 2.A.57) family.</text>
</comment>
<dbReference type="Proteomes" id="UP000509704">
    <property type="component" value="Chromosome 5"/>
</dbReference>
<accession>A0A7H9B3G0</accession>
<dbReference type="InterPro" id="IPR002259">
    <property type="entry name" value="Eqnu_transpt"/>
</dbReference>
<keyword evidence="3" id="KW-0813">Transport</keyword>
<gene>
    <name evidence="8" type="ORF">HG535_0E02820</name>
</gene>
<evidence type="ECO:0008006" key="10">
    <source>
        <dbReference type="Google" id="ProtNLM"/>
    </source>
</evidence>
<feature type="transmembrane region" description="Helical" evidence="7">
    <location>
        <begin position="318"/>
        <end position="339"/>
    </location>
</feature>
<sequence>MQAENNGHEPIVVQEHDFEELSVWESMRDLKYLTFLFIGIGLLWPWNCILSATLYFKHDVYHDETIWAKIFTSSMMTVSTTSSALFNIWLARRQHSYSVRVIRGLIWEIFVFVILGLVTLAHSVVPLWASFTFVMVLVAISSMATAMTQNGIMAIANVYGPKFSQAVMVGQAIAGVLPSIVLFVISFFGDPSHQSVSGILLYFLTTALVATVSIVLYRATKIDARLKNVNNLMTKSPAISFTVLFDKLKYLVLSIFTTFVVTLVFPLFANTVPVKGLPLENSQYVPLIFTIWNLGDLHGRIIADWPIFRSSAFGPAKVFAYSVLRILFIPIFLLFSAGGSRQGSFLMLQDAFYIIIQYAFGLTNGHVISISFMKVPEELSNDEEREAAGGFTNIFVSTGLTLGSIVSYFFVYIIAAITK</sequence>
<feature type="transmembrane region" description="Helical" evidence="7">
    <location>
        <begin position="393"/>
        <end position="417"/>
    </location>
</feature>
<feature type="transmembrane region" description="Helical" evidence="7">
    <location>
        <begin position="199"/>
        <end position="217"/>
    </location>
</feature>
<dbReference type="EMBL" id="CP058608">
    <property type="protein sequence ID" value="QLG73198.1"/>
    <property type="molecule type" value="Genomic_DNA"/>
</dbReference>
<dbReference type="RefSeq" id="XP_037144925.1">
    <property type="nucleotide sequence ID" value="XM_037289030.1"/>
</dbReference>
<keyword evidence="4 7" id="KW-0812">Transmembrane</keyword>
<keyword evidence="9" id="KW-1185">Reference proteome</keyword>
<dbReference type="GO" id="GO:0034257">
    <property type="term" value="F:nicotinamide riboside transmembrane transporter activity"/>
    <property type="evidence" value="ECO:0007669"/>
    <property type="project" value="TreeGrafter"/>
</dbReference>
<organism evidence="8 9">
    <name type="scientific">Zygotorulaspora mrakii</name>
    <name type="common">Zygosaccharomyces mrakii</name>
    <dbReference type="NCBI Taxonomy" id="42260"/>
    <lineage>
        <taxon>Eukaryota</taxon>
        <taxon>Fungi</taxon>
        <taxon>Dikarya</taxon>
        <taxon>Ascomycota</taxon>
        <taxon>Saccharomycotina</taxon>
        <taxon>Saccharomycetes</taxon>
        <taxon>Saccharomycetales</taxon>
        <taxon>Saccharomycetaceae</taxon>
        <taxon>Zygotorulaspora</taxon>
    </lineage>
</organism>
<proteinExistence type="inferred from homology"/>
<comment type="subcellular location">
    <subcellularLocation>
        <location evidence="1">Membrane</location>
        <topology evidence="1">Multi-pass membrane protein</topology>
    </subcellularLocation>
</comment>
<dbReference type="InterPro" id="IPR036259">
    <property type="entry name" value="MFS_trans_sf"/>
</dbReference>
<dbReference type="SUPFAM" id="SSF103473">
    <property type="entry name" value="MFS general substrate transporter"/>
    <property type="match status" value="1"/>
</dbReference>
<evidence type="ECO:0000256" key="4">
    <source>
        <dbReference type="ARBA" id="ARBA00022692"/>
    </source>
</evidence>
<dbReference type="GO" id="GO:0005886">
    <property type="term" value="C:plasma membrane"/>
    <property type="evidence" value="ECO:0007669"/>
    <property type="project" value="TreeGrafter"/>
</dbReference>
<dbReference type="PANTHER" id="PTHR10332:SF88">
    <property type="entry name" value="EQUILIBRATIVE NUCLEOSIDE TRANSPORTER 1, ISOFORM A"/>
    <property type="match status" value="1"/>
</dbReference>
<evidence type="ECO:0000256" key="5">
    <source>
        <dbReference type="ARBA" id="ARBA00022989"/>
    </source>
</evidence>
<evidence type="ECO:0000256" key="1">
    <source>
        <dbReference type="ARBA" id="ARBA00004141"/>
    </source>
</evidence>
<keyword evidence="5 7" id="KW-1133">Transmembrane helix</keyword>
<evidence type="ECO:0000256" key="7">
    <source>
        <dbReference type="SAM" id="Phobius"/>
    </source>
</evidence>
<evidence type="ECO:0000313" key="9">
    <source>
        <dbReference type="Proteomes" id="UP000509704"/>
    </source>
</evidence>
<dbReference type="AlphaFoldDB" id="A0A7H9B3G0"/>
<evidence type="ECO:0000256" key="3">
    <source>
        <dbReference type="ARBA" id="ARBA00022448"/>
    </source>
</evidence>
<evidence type="ECO:0000313" key="8">
    <source>
        <dbReference type="EMBL" id="QLG73198.1"/>
    </source>
</evidence>
<reference evidence="8 9" key="1">
    <citation type="submission" date="2020-07" db="EMBL/GenBank/DDBJ databases">
        <title>The yeast mating-type switching endonuclease HO is a domesticated member of an unorthodox homing genetic element family.</title>
        <authorList>
            <person name="Coughlan A.Y."/>
            <person name="Lombardi L."/>
            <person name="Braun-Galleani S."/>
            <person name="Martos A.R."/>
            <person name="Galeote V."/>
            <person name="Bigey F."/>
            <person name="Dequin S."/>
            <person name="Byrne K.P."/>
            <person name="Wolfe K.H."/>
        </authorList>
    </citation>
    <scope>NUCLEOTIDE SEQUENCE [LARGE SCALE GENOMIC DNA]</scope>
    <source>
        <strain evidence="8 9">NRRL Y-6702</strain>
    </source>
</reference>
<evidence type="ECO:0000256" key="2">
    <source>
        <dbReference type="ARBA" id="ARBA00007965"/>
    </source>
</evidence>
<dbReference type="GeneID" id="59236940"/>
<dbReference type="PANTHER" id="PTHR10332">
    <property type="entry name" value="EQUILIBRATIVE NUCLEOSIDE TRANSPORTER"/>
    <property type="match status" value="1"/>
</dbReference>
<feature type="transmembrane region" description="Helical" evidence="7">
    <location>
        <begin position="166"/>
        <end position="187"/>
    </location>
</feature>
<feature type="transmembrane region" description="Helical" evidence="7">
    <location>
        <begin position="351"/>
        <end position="373"/>
    </location>
</feature>
<dbReference type="OrthoDB" id="46396at2759"/>